<dbReference type="InterPro" id="IPR024478">
    <property type="entry name" value="HlyB_4HB_MCP"/>
</dbReference>
<feature type="region of interest" description="Disordered" evidence="5">
    <location>
        <begin position="499"/>
        <end position="535"/>
    </location>
</feature>
<feature type="transmembrane region" description="Helical" evidence="6">
    <location>
        <begin position="190"/>
        <end position="210"/>
    </location>
</feature>
<dbReference type="EMBL" id="CP000661">
    <property type="protein sequence ID" value="ABP69947.1"/>
    <property type="molecule type" value="Genomic_DNA"/>
</dbReference>
<dbReference type="KEGG" id="rsq:Rsph17025_1046"/>
<dbReference type="BioCyc" id="RSPH349102:G1G8M-1072-MONOMER"/>
<dbReference type="PANTHER" id="PTHR43531:SF11">
    <property type="entry name" value="METHYL-ACCEPTING CHEMOTAXIS PROTEIN 3"/>
    <property type="match status" value="1"/>
</dbReference>
<dbReference type="GO" id="GO:0005886">
    <property type="term" value="C:plasma membrane"/>
    <property type="evidence" value="ECO:0007669"/>
    <property type="project" value="TreeGrafter"/>
</dbReference>
<dbReference type="GO" id="GO:0007165">
    <property type="term" value="P:signal transduction"/>
    <property type="evidence" value="ECO:0007669"/>
    <property type="project" value="UniProtKB-KW"/>
</dbReference>
<gene>
    <name evidence="9" type="ordered locus">Rsph17025_1046</name>
</gene>
<dbReference type="InterPro" id="IPR003660">
    <property type="entry name" value="HAMP_dom"/>
</dbReference>
<feature type="region of interest" description="Disordered" evidence="5">
    <location>
        <begin position="282"/>
        <end position="301"/>
    </location>
</feature>
<keyword evidence="6" id="KW-0812">Transmembrane</keyword>
<sequence length="551" mass="58303" precursor="true">MRLTIKLRLIIAFSLVLALSGLATGIAITSLDKLNDRLTSLIDIDVNKVLLAQQLNEGQLAVKGYNRDLILAGSAAERQDSIAKMEKARQVQQGAFEALSALLQSSERAAILTEYRTLWDEVNAVNAKVVELASAGDTQGAQRLIADKEQMARQQQRIDLIDDLRARLMADLDQAKSETDVLYASSARNLMIIVAVSGIIGIAAAGWIVLSITRGLAKAIGATRRVAEGDLSTTVELSGRDELTDLLSASNTMVLKLREIVGNVSGATREVASGSAEMAATSEQLSQSASEQASATTEASASVEQMTANIKQTADNAAQTEVLADKSAADARESGRAVAEAVEAMQTIAEKIMVVQEIARQTDLLALNAAVEAARAGEHGRGFAVVASEVRKLAERSQTAASEISTLSIGTMRTANVAGEMLERLVPDIERTARLVTDISVASRELSTGAQQVAAAIEQLDKVTQQNTSAAEQLSTSAVELSGQAEHLEGSISHFRMEGAAAAPRRTSRPQMTSPRPKPTLAAPRKSGGFDLDMSIGEDALDAGFSRQNAA</sequence>
<protein>
    <submittedName>
        <fullName evidence="9">Methyl-accepting chemotaxis sensory transducer</fullName>
    </submittedName>
</protein>
<evidence type="ECO:0000313" key="9">
    <source>
        <dbReference type="EMBL" id="ABP69947.1"/>
    </source>
</evidence>
<dbReference type="PANTHER" id="PTHR43531">
    <property type="entry name" value="PROTEIN ICFG"/>
    <property type="match status" value="1"/>
</dbReference>
<dbReference type="PRINTS" id="PR00260">
    <property type="entry name" value="CHEMTRNSDUCR"/>
</dbReference>
<evidence type="ECO:0000259" key="8">
    <source>
        <dbReference type="PROSITE" id="PS50885"/>
    </source>
</evidence>
<dbReference type="Pfam" id="PF00015">
    <property type="entry name" value="MCPsignal"/>
    <property type="match status" value="1"/>
</dbReference>
<reference evidence="9" key="1">
    <citation type="submission" date="2007-04" db="EMBL/GenBank/DDBJ databases">
        <title>Complete sequence of chromosome of Rhodobacter sphaeroides ATCC 17025.</title>
        <authorList>
            <consortium name="US DOE Joint Genome Institute"/>
            <person name="Copeland A."/>
            <person name="Lucas S."/>
            <person name="Lapidus A."/>
            <person name="Barry K."/>
            <person name="Detter J.C."/>
            <person name="Glavina del Rio T."/>
            <person name="Hammon N."/>
            <person name="Israni S."/>
            <person name="Dalin E."/>
            <person name="Tice H."/>
            <person name="Pitluck S."/>
            <person name="Chertkov O."/>
            <person name="Brettin T."/>
            <person name="Bruce D."/>
            <person name="Han C."/>
            <person name="Schmutz J."/>
            <person name="Larimer F."/>
            <person name="Land M."/>
            <person name="Hauser L."/>
            <person name="Kyrpides N."/>
            <person name="Kim E."/>
            <person name="Richardson P."/>
            <person name="Mackenzie C."/>
            <person name="Choudhary M."/>
            <person name="Donohue T.J."/>
            <person name="Kaplan S."/>
        </authorList>
    </citation>
    <scope>NUCLEOTIDE SEQUENCE [LARGE SCALE GENOMIC DNA]</scope>
    <source>
        <strain evidence="9">ATCC 17025</strain>
    </source>
</reference>
<feature type="domain" description="Methyl-accepting transducer" evidence="7">
    <location>
        <begin position="267"/>
        <end position="482"/>
    </location>
</feature>
<accession>A4WRD3</accession>
<dbReference type="Pfam" id="PF00672">
    <property type="entry name" value="HAMP"/>
    <property type="match status" value="1"/>
</dbReference>
<evidence type="ECO:0000256" key="6">
    <source>
        <dbReference type="SAM" id="Phobius"/>
    </source>
</evidence>
<dbReference type="eggNOG" id="COG0840">
    <property type="taxonomic scope" value="Bacteria"/>
</dbReference>
<dbReference type="PROSITE" id="PS50885">
    <property type="entry name" value="HAMP"/>
    <property type="match status" value="1"/>
</dbReference>
<keyword evidence="6" id="KW-0472">Membrane</keyword>
<dbReference type="InterPro" id="IPR051310">
    <property type="entry name" value="MCP_chemotaxis"/>
</dbReference>
<dbReference type="GO" id="GO:0006935">
    <property type="term" value="P:chemotaxis"/>
    <property type="evidence" value="ECO:0007669"/>
    <property type="project" value="UniProtKB-KW"/>
</dbReference>
<keyword evidence="4" id="KW-0807">Transducer</keyword>
<comment type="subcellular location">
    <subcellularLocation>
        <location evidence="1">Membrane</location>
    </subcellularLocation>
</comment>
<name>A4WRD3_CERS5</name>
<dbReference type="HOGENOM" id="CLU_000445_107_16_5"/>
<dbReference type="GO" id="GO:0004888">
    <property type="term" value="F:transmembrane signaling receptor activity"/>
    <property type="evidence" value="ECO:0007669"/>
    <property type="project" value="InterPro"/>
</dbReference>
<proteinExistence type="inferred from homology"/>
<organism evidence="9">
    <name type="scientific">Cereibacter sphaeroides (strain ATCC 17025 / ATH 2.4.3)</name>
    <name type="common">Rhodobacter sphaeroides</name>
    <dbReference type="NCBI Taxonomy" id="349102"/>
    <lineage>
        <taxon>Bacteria</taxon>
        <taxon>Pseudomonadati</taxon>
        <taxon>Pseudomonadota</taxon>
        <taxon>Alphaproteobacteria</taxon>
        <taxon>Rhodobacterales</taxon>
        <taxon>Paracoccaceae</taxon>
        <taxon>Cereibacter</taxon>
    </lineage>
</organism>
<dbReference type="InterPro" id="IPR004090">
    <property type="entry name" value="Chemotax_Me-accpt_rcpt"/>
</dbReference>
<feature type="domain" description="HAMP" evidence="8">
    <location>
        <begin position="210"/>
        <end position="262"/>
    </location>
</feature>
<dbReference type="CDD" id="cd06225">
    <property type="entry name" value="HAMP"/>
    <property type="match status" value="1"/>
</dbReference>
<dbReference type="STRING" id="349102.Rsph17025_1046"/>
<dbReference type="InterPro" id="IPR004089">
    <property type="entry name" value="MCPsignal_dom"/>
</dbReference>
<keyword evidence="2" id="KW-0145">Chemotaxis</keyword>
<evidence type="ECO:0000256" key="2">
    <source>
        <dbReference type="ARBA" id="ARBA00022500"/>
    </source>
</evidence>
<dbReference type="FunFam" id="1.10.287.950:FF:000001">
    <property type="entry name" value="Methyl-accepting chemotaxis sensory transducer"/>
    <property type="match status" value="1"/>
</dbReference>
<evidence type="ECO:0000256" key="5">
    <source>
        <dbReference type="SAM" id="MobiDB-lite"/>
    </source>
</evidence>
<evidence type="ECO:0000256" key="1">
    <source>
        <dbReference type="ARBA" id="ARBA00004370"/>
    </source>
</evidence>
<evidence type="ECO:0000256" key="4">
    <source>
        <dbReference type="PROSITE-ProRule" id="PRU00284"/>
    </source>
</evidence>
<dbReference type="AlphaFoldDB" id="A4WRD3"/>
<dbReference type="SUPFAM" id="SSF58104">
    <property type="entry name" value="Methyl-accepting chemotaxis protein (MCP) signaling domain"/>
    <property type="match status" value="1"/>
</dbReference>
<dbReference type="Pfam" id="PF12729">
    <property type="entry name" value="4HB_MCP_1"/>
    <property type="match status" value="1"/>
</dbReference>
<dbReference type="SMART" id="SM00304">
    <property type="entry name" value="HAMP"/>
    <property type="match status" value="1"/>
</dbReference>
<evidence type="ECO:0000256" key="3">
    <source>
        <dbReference type="ARBA" id="ARBA00029447"/>
    </source>
</evidence>
<dbReference type="SMART" id="SM00283">
    <property type="entry name" value="MA"/>
    <property type="match status" value="1"/>
</dbReference>
<keyword evidence="6" id="KW-1133">Transmembrane helix</keyword>
<dbReference type="PROSITE" id="PS50111">
    <property type="entry name" value="CHEMOTAXIS_TRANSDUC_2"/>
    <property type="match status" value="1"/>
</dbReference>
<comment type="similarity">
    <text evidence="3">Belongs to the methyl-accepting chemotaxis (MCP) protein family.</text>
</comment>
<dbReference type="Gene3D" id="1.10.287.950">
    <property type="entry name" value="Methyl-accepting chemotaxis protein"/>
    <property type="match status" value="1"/>
</dbReference>
<evidence type="ECO:0000259" key="7">
    <source>
        <dbReference type="PROSITE" id="PS50111"/>
    </source>
</evidence>